<dbReference type="EMBL" id="DXGH01000073">
    <property type="protein sequence ID" value="HIW82580.1"/>
    <property type="molecule type" value="Genomic_DNA"/>
</dbReference>
<proteinExistence type="predicted"/>
<sequence>MEQLSTRKQEYVQEVEGKEPVETIQYIVIRLGKEQYGIDICNVDSIVRMQHITRVPKVAAYLKGVINLRGEVIPVMSLRLKMGLAEDEVTRATRIIILKLDQQGNVGIMVDEVKEVVTLEATDIEKVSYDSKDDKTNFINGVGKHDGELISLLDLSTVALEDNA</sequence>
<name>A0A9D1R840_9FIRM</name>
<dbReference type="PANTHER" id="PTHR22617:SF43">
    <property type="entry name" value="PROTEIN PILI"/>
    <property type="match status" value="1"/>
</dbReference>
<dbReference type="Gene3D" id="2.30.30.40">
    <property type="entry name" value="SH3 Domains"/>
    <property type="match status" value="1"/>
</dbReference>
<feature type="domain" description="CheW-like" evidence="1">
    <location>
        <begin position="23"/>
        <end position="164"/>
    </location>
</feature>
<evidence type="ECO:0000313" key="2">
    <source>
        <dbReference type="EMBL" id="HIW82580.1"/>
    </source>
</evidence>
<reference evidence="2" key="1">
    <citation type="journal article" date="2021" name="PeerJ">
        <title>Extensive microbial diversity within the chicken gut microbiome revealed by metagenomics and culture.</title>
        <authorList>
            <person name="Gilroy R."/>
            <person name="Ravi A."/>
            <person name="Getino M."/>
            <person name="Pursley I."/>
            <person name="Horton D.L."/>
            <person name="Alikhan N.F."/>
            <person name="Baker D."/>
            <person name="Gharbi K."/>
            <person name="Hall N."/>
            <person name="Watson M."/>
            <person name="Adriaenssens E.M."/>
            <person name="Foster-Nyarko E."/>
            <person name="Jarju S."/>
            <person name="Secka A."/>
            <person name="Antonio M."/>
            <person name="Oren A."/>
            <person name="Chaudhuri R.R."/>
            <person name="La Ragione R."/>
            <person name="Hildebrand F."/>
            <person name="Pallen M.J."/>
        </authorList>
    </citation>
    <scope>NUCLEOTIDE SEQUENCE</scope>
    <source>
        <strain evidence="2">CHK195-6426</strain>
    </source>
</reference>
<dbReference type="Proteomes" id="UP000824265">
    <property type="component" value="Unassembled WGS sequence"/>
</dbReference>
<dbReference type="InterPro" id="IPR002545">
    <property type="entry name" value="CheW-lke_dom"/>
</dbReference>
<comment type="caution">
    <text evidence="2">The sequence shown here is derived from an EMBL/GenBank/DDBJ whole genome shotgun (WGS) entry which is preliminary data.</text>
</comment>
<dbReference type="SUPFAM" id="SSF50341">
    <property type="entry name" value="CheW-like"/>
    <property type="match status" value="1"/>
</dbReference>
<dbReference type="AlphaFoldDB" id="A0A9D1R840"/>
<evidence type="ECO:0000313" key="3">
    <source>
        <dbReference type="Proteomes" id="UP000824265"/>
    </source>
</evidence>
<dbReference type="InterPro" id="IPR036061">
    <property type="entry name" value="CheW-like_dom_sf"/>
</dbReference>
<dbReference type="Gene3D" id="2.40.50.180">
    <property type="entry name" value="CheA-289, Domain 4"/>
    <property type="match status" value="1"/>
</dbReference>
<accession>A0A9D1R840</accession>
<organism evidence="2 3">
    <name type="scientific">Candidatus Acetatifactor stercoripullorum</name>
    <dbReference type="NCBI Taxonomy" id="2838414"/>
    <lineage>
        <taxon>Bacteria</taxon>
        <taxon>Bacillati</taxon>
        <taxon>Bacillota</taxon>
        <taxon>Clostridia</taxon>
        <taxon>Lachnospirales</taxon>
        <taxon>Lachnospiraceae</taxon>
        <taxon>Acetatifactor</taxon>
    </lineage>
</organism>
<dbReference type="GO" id="GO:0005829">
    <property type="term" value="C:cytosol"/>
    <property type="evidence" value="ECO:0007669"/>
    <property type="project" value="TreeGrafter"/>
</dbReference>
<dbReference type="GO" id="GO:0006935">
    <property type="term" value="P:chemotaxis"/>
    <property type="evidence" value="ECO:0007669"/>
    <property type="project" value="InterPro"/>
</dbReference>
<dbReference type="SMART" id="SM00260">
    <property type="entry name" value="CheW"/>
    <property type="match status" value="1"/>
</dbReference>
<dbReference type="Pfam" id="PF01584">
    <property type="entry name" value="CheW"/>
    <property type="match status" value="1"/>
</dbReference>
<evidence type="ECO:0000259" key="1">
    <source>
        <dbReference type="PROSITE" id="PS50851"/>
    </source>
</evidence>
<dbReference type="PROSITE" id="PS50851">
    <property type="entry name" value="CHEW"/>
    <property type="match status" value="1"/>
</dbReference>
<gene>
    <name evidence="2" type="ORF">H9742_13845</name>
</gene>
<protein>
    <submittedName>
        <fullName evidence="2">Chemotaxis protein CheW</fullName>
    </submittedName>
</protein>
<dbReference type="GO" id="GO:0007165">
    <property type="term" value="P:signal transduction"/>
    <property type="evidence" value="ECO:0007669"/>
    <property type="project" value="InterPro"/>
</dbReference>
<dbReference type="PANTHER" id="PTHR22617">
    <property type="entry name" value="CHEMOTAXIS SENSOR HISTIDINE KINASE-RELATED"/>
    <property type="match status" value="1"/>
</dbReference>
<reference evidence="2" key="2">
    <citation type="submission" date="2021-04" db="EMBL/GenBank/DDBJ databases">
        <authorList>
            <person name="Gilroy R."/>
        </authorList>
    </citation>
    <scope>NUCLEOTIDE SEQUENCE</scope>
    <source>
        <strain evidence="2">CHK195-6426</strain>
    </source>
</reference>
<dbReference type="InterPro" id="IPR039315">
    <property type="entry name" value="CheW"/>
</dbReference>